<evidence type="ECO:0000313" key="3">
    <source>
        <dbReference type="Proteomes" id="UP000001491"/>
    </source>
</evidence>
<feature type="transmembrane region" description="Helical" evidence="1">
    <location>
        <begin position="63"/>
        <end position="83"/>
    </location>
</feature>
<evidence type="ECO:0008006" key="4">
    <source>
        <dbReference type="Google" id="ProtNLM"/>
    </source>
</evidence>
<dbReference type="Proteomes" id="UP000001491">
    <property type="component" value="Chromosome"/>
</dbReference>
<keyword evidence="3" id="KW-1185">Reference proteome</keyword>
<accession>C5J757</accession>
<evidence type="ECO:0000313" key="2">
    <source>
        <dbReference type="EMBL" id="CAT05320.1"/>
    </source>
</evidence>
<proteinExistence type="predicted"/>
<keyword evidence="1" id="KW-0472">Membrane</keyword>
<feature type="transmembrane region" description="Helical" evidence="1">
    <location>
        <begin position="20"/>
        <end position="43"/>
    </location>
</feature>
<dbReference type="EMBL" id="FM864216">
    <property type="protein sequence ID" value="CAT05320.1"/>
    <property type="molecule type" value="Genomic_DNA"/>
</dbReference>
<name>C5J757_MESCH</name>
<dbReference type="InterPro" id="IPR036259">
    <property type="entry name" value="MFS_trans_sf"/>
</dbReference>
<keyword evidence="1" id="KW-0812">Transmembrane</keyword>
<reference evidence="3" key="1">
    <citation type="journal article" date="2009" name="BMC Bioinformatics">
        <title>The Mycoplasma conjunctivae genome sequencing, annotation and analysis.</title>
        <authorList>
            <person name="Calderon-Copete S.P."/>
            <person name="Wigger G."/>
            <person name="Wunderlin C."/>
            <person name="Schmidheini T."/>
            <person name="Frey J."/>
            <person name="Quail M.A."/>
            <person name="Falquet L."/>
        </authorList>
    </citation>
    <scope>NUCLEOTIDE SEQUENCE [LARGE SCALE GENOMIC DNA]</scope>
    <source>
        <strain evidence="3">ATCC 25834 / NCTC 10147 / HRC/581</strain>
    </source>
</reference>
<organism evidence="2 3">
    <name type="scientific">Mesomycoplasma conjunctivae (strain ATCC 25834 / NCTC 10147 / HRC/581)</name>
    <name type="common">Mycoplasma conjunctivae</name>
    <dbReference type="NCBI Taxonomy" id="572263"/>
    <lineage>
        <taxon>Bacteria</taxon>
        <taxon>Bacillati</taxon>
        <taxon>Mycoplasmatota</taxon>
        <taxon>Mycoplasmoidales</taxon>
        <taxon>Metamycoplasmataceae</taxon>
        <taxon>Mesomycoplasma</taxon>
    </lineage>
</organism>
<evidence type="ECO:0000256" key="1">
    <source>
        <dbReference type="SAM" id="Phobius"/>
    </source>
</evidence>
<protein>
    <recommendedName>
        <fullName evidence="4">DUF485 domain-containing protein</fullName>
    </recommendedName>
</protein>
<dbReference type="SUPFAM" id="SSF103473">
    <property type="entry name" value="MFS general substrate transporter"/>
    <property type="match status" value="1"/>
</dbReference>
<dbReference type="HOGENOM" id="CLU_2274215_0_0_14"/>
<dbReference type="AlphaFoldDB" id="C5J757"/>
<keyword evidence="1" id="KW-1133">Transmembrane helix</keyword>
<dbReference type="KEGG" id="mco:MCJ_006250"/>
<gene>
    <name evidence="2" type="ordered locus">MCJ_006250</name>
</gene>
<dbReference type="eggNOG" id="ENOG5030N1P">
    <property type="taxonomic scope" value="Bacteria"/>
</dbReference>
<sequence length="106" mass="12302">MDFQSYKESTTIKLKKLKKYIWIFLIAAFLFYSAFAGLLAVYILKVKQGDFPNDFVEATWLSFTLLVVMLATAFLIGLILTFVKIKQTQKESKLITTQMNELQVKY</sequence>